<evidence type="ECO:0000313" key="1">
    <source>
        <dbReference type="EMBL" id="PIX74387.1"/>
    </source>
</evidence>
<proteinExistence type="predicted"/>
<sequence length="62" mass="7104">MNDDRISILGETIDKENFPILYKWAKDNSETLEQQLKSLADKWHEGSIISAMQALESDLEHG</sequence>
<gene>
    <name evidence="1" type="ORF">COZ39_00530</name>
</gene>
<dbReference type="Proteomes" id="UP000229708">
    <property type="component" value="Unassembled WGS sequence"/>
</dbReference>
<accession>A0A2M7M131</accession>
<comment type="caution">
    <text evidence="1">The sequence shown here is derived from an EMBL/GenBank/DDBJ whole genome shotgun (WGS) entry which is preliminary data.</text>
</comment>
<evidence type="ECO:0000313" key="2">
    <source>
        <dbReference type="Proteomes" id="UP000229708"/>
    </source>
</evidence>
<name>A0A2M7M131_9BACT</name>
<organism evidence="1 2">
    <name type="scientific">Candidatus Roizmanbacteria bacterium CG_4_10_14_3_um_filter_33_21</name>
    <dbReference type="NCBI Taxonomy" id="1974830"/>
    <lineage>
        <taxon>Bacteria</taxon>
        <taxon>Candidatus Roizmaniibacteriota</taxon>
    </lineage>
</organism>
<dbReference type="EMBL" id="PFJI01000023">
    <property type="protein sequence ID" value="PIX74387.1"/>
    <property type="molecule type" value="Genomic_DNA"/>
</dbReference>
<protein>
    <submittedName>
        <fullName evidence="1">Uncharacterized protein</fullName>
    </submittedName>
</protein>
<dbReference type="AlphaFoldDB" id="A0A2M7M131"/>
<reference evidence="2" key="1">
    <citation type="submission" date="2017-09" db="EMBL/GenBank/DDBJ databases">
        <title>Depth-based differentiation of microbial function through sediment-hosted aquifers and enrichment of novel symbionts in the deep terrestrial subsurface.</title>
        <authorList>
            <person name="Probst A.J."/>
            <person name="Ladd B."/>
            <person name="Jarett J.K."/>
            <person name="Geller-Mcgrath D.E."/>
            <person name="Sieber C.M.K."/>
            <person name="Emerson J.B."/>
            <person name="Anantharaman K."/>
            <person name="Thomas B.C."/>
            <person name="Malmstrom R."/>
            <person name="Stieglmeier M."/>
            <person name="Klingl A."/>
            <person name="Woyke T."/>
            <person name="Ryan C.M."/>
            <person name="Banfield J.F."/>
        </authorList>
    </citation>
    <scope>NUCLEOTIDE SEQUENCE [LARGE SCALE GENOMIC DNA]</scope>
</reference>